<dbReference type="Proteomes" id="UP000800036">
    <property type="component" value="Unassembled WGS sequence"/>
</dbReference>
<feature type="region of interest" description="Disordered" evidence="1">
    <location>
        <begin position="1"/>
        <end position="64"/>
    </location>
</feature>
<feature type="compositionally biased region" description="Low complexity" evidence="1">
    <location>
        <begin position="1"/>
        <end position="13"/>
    </location>
</feature>
<dbReference type="EMBL" id="ML976735">
    <property type="protein sequence ID" value="KAF1967198.1"/>
    <property type="molecule type" value="Genomic_DNA"/>
</dbReference>
<accession>A0A6A5UR74</accession>
<reference evidence="2" key="1">
    <citation type="journal article" date="2020" name="Stud. Mycol.">
        <title>101 Dothideomycetes genomes: a test case for predicting lifestyles and emergence of pathogens.</title>
        <authorList>
            <person name="Haridas S."/>
            <person name="Albert R."/>
            <person name="Binder M."/>
            <person name="Bloem J."/>
            <person name="Labutti K."/>
            <person name="Salamov A."/>
            <person name="Andreopoulos B."/>
            <person name="Baker S."/>
            <person name="Barry K."/>
            <person name="Bills G."/>
            <person name="Bluhm B."/>
            <person name="Cannon C."/>
            <person name="Castanera R."/>
            <person name="Culley D."/>
            <person name="Daum C."/>
            <person name="Ezra D."/>
            <person name="Gonzalez J."/>
            <person name="Henrissat B."/>
            <person name="Kuo A."/>
            <person name="Liang C."/>
            <person name="Lipzen A."/>
            <person name="Lutzoni F."/>
            <person name="Magnuson J."/>
            <person name="Mondo S."/>
            <person name="Nolan M."/>
            <person name="Ohm R."/>
            <person name="Pangilinan J."/>
            <person name="Park H.-J."/>
            <person name="Ramirez L."/>
            <person name="Alfaro M."/>
            <person name="Sun H."/>
            <person name="Tritt A."/>
            <person name="Yoshinaga Y."/>
            <person name="Zwiers L.-H."/>
            <person name="Turgeon B."/>
            <person name="Goodwin S."/>
            <person name="Spatafora J."/>
            <person name="Crous P."/>
            <person name="Grigoriev I."/>
        </authorList>
    </citation>
    <scope>NUCLEOTIDE SEQUENCE</scope>
    <source>
        <strain evidence="2">CBS 107.79</strain>
    </source>
</reference>
<evidence type="ECO:0000313" key="3">
    <source>
        <dbReference type="Proteomes" id="UP000800036"/>
    </source>
</evidence>
<sequence length="122" mass="13877">MFVVSHSSTTTNPHSHHLPQQSHAQEPLSRQQRPIHQSPSSYAHPIPPRSQEERDAEHDCLSTEVPYQRYGNGCVRRVRQGVKDGRRGKDEDGAAEEFEDGFCEEERAEGGPMGSLHYRVMR</sequence>
<name>A0A6A5UR74_9PLEO</name>
<keyword evidence="3" id="KW-1185">Reference proteome</keyword>
<feature type="compositionally biased region" description="Polar residues" evidence="1">
    <location>
        <begin position="18"/>
        <end position="41"/>
    </location>
</feature>
<evidence type="ECO:0000256" key="1">
    <source>
        <dbReference type="SAM" id="MobiDB-lite"/>
    </source>
</evidence>
<protein>
    <submittedName>
        <fullName evidence="2">Uncharacterized protein</fullName>
    </submittedName>
</protein>
<feature type="region of interest" description="Disordered" evidence="1">
    <location>
        <begin position="83"/>
        <end position="122"/>
    </location>
</feature>
<organism evidence="2 3">
    <name type="scientific">Bimuria novae-zelandiae CBS 107.79</name>
    <dbReference type="NCBI Taxonomy" id="1447943"/>
    <lineage>
        <taxon>Eukaryota</taxon>
        <taxon>Fungi</taxon>
        <taxon>Dikarya</taxon>
        <taxon>Ascomycota</taxon>
        <taxon>Pezizomycotina</taxon>
        <taxon>Dothideomycetes</taxon>
        <taxon>Pleosporomycetidae</taxon>
        <taxon>Pleosporales</taxon>
        <taxon>Massarineae</taxon>
        <taxon>Didymosphaeriaceae</taxon>
        <taxon>Bimuria</taxon>
    </lineage>
</organism>
<feature type="compositionally biased region" description="Acidic residues" evidence="1">
    <location>
        <begin position="93"/>
        <end position="103"/>
    </location>
</feature>
<evidence type="ECO:0000313" key="2">
    <source>
        <dbReference type="EMBL" id="KAF1967198.1"/>
    </source>
</evidence>
<gene>
    <name evidence="2" type="ORF">BU23DRAFT_301073</name>
</gene>
<feature type="compositionally biased region" description="Basic and acidic residues" evidence="1">
    <location>
        <begin position="83"/>
        <end position="92"/>
    </location>
</feature>
<dbReference type="AlphaFoldDB" id="A0A6A5UR74"/>
<feature type="compositionally biased region" description="Basic and acidic residues" evidence="1">
    <location>
        <begin position="50"/>
        <end position="61"/>
    </location>
</feature>
<proteinExistence type="predicted"/>